<keyword evidence="4" id="KW-1185">Reference proteome</keyword>
<dbReference type="InterPro" id="IPR031591">
    <property type="entry name" value="CCDC106"/>
</dbReference>
<dbReference type="AlphaFoldDB" id="A0A3B1JBT9"/>
<feature type="compositionally biased region" description="Acidic residues" evidence="2">
    <location>
        <begin position="133"/>
        <end position="148"/>
    </location>
</feature>
<dbReference type="Pfam" id="PF15794">
    <property type="entry name" value="CCDC106"/>
    <property type="match status" value="1"/>
</dbReference>
<dbReference type="InParanoid" id="A0A3B1JBT9"/>
<dbReference type="GeneTree" id="ENSGT00390000013183"/>
<feature type="compositionally biased region" description="Basic residues" evidence="2">
    <location>
        <begin position="170"/>
        <end position="190"/>
    </location>
</feature>
<name>A0A3B1JBT9_ASTMX</name>
<sequence length="313" mass="35485">MYRLFTIKTVRWNFVIWVELIKGGTRGATNNAAAAAGRSPVVMELSSISTARPKRGKKTNKSAETNKEGEHGTVTQLAPTAVMSLKKHQILLAEAKKNEEAMSKTIADLKEERDGLLKQLDEYQKKGLKGGTAEDDSSDLCEDQESSEFSESSSSSSSTSMSSSSEEQRKKRKKHKHSHQKKLKRKKNKKGKEEKMQQYRKRAGNPQQTVRRYKKILHQYRRGKNLCDAYRAVGVDRNTVVASAPIAELAIVAPQEYSKVLEGYSRQEKLQVFAKKCADVLNNDVQLLNNVEMYKKKNKLLPLMKRKESKFFL</sequence>
<protein>
    <recommendedName>
        <fullName evidence="5">Coiled-coil domain containing 106b</fullName>
    </recommendedName>
</protein>
<feature type="compositionally biased region" description="Low complexity" evidence="2">
    <location>
        <begin position="149"/>
        <end position="165"/>
    </location>
</feature>
<organism evidence="3 4">
    <name type="scientific">Astyanax mexicanus</name>
    <name type="common">Blind cave fish</name>
    <name type="synonym">Astyanax fasciatus mexicanus</name>
    <dbReference type="NCBI Taxonomy" id="7994"/>
    <lineage>
        <taxon>Eukaryota</taxon>
        <taxon>Metazoa</taxon>
        <taxon>Chordata</taxon>
        <taxon>Craniata</taxon>
        <taxon>Vertebrata</taxon>
        <taxon>Euteleostomi</taxon>
        <taxon>Actinopterygii</taxon>
        <taxon>Neopterygii</taxon>
        <taxon>Teleostei</taxon>
        <taxon>Ostariophysi</taxon>
        <taxon>Characiformes</taxon>
        <taxon>Characoidei</taxon>
        <taxon>Acestrorhamphidae</taxon>
        <taxon>Acestrorhamphinae</taxon>
        <taxon>Astyanax</taxon>
    </lineage>
</organism>
<reference evidence="4" key="1">
    <citation type="submission" date="2013-03" db="EMBL/GenBank/DDBJ databases">
        <authorList>
            <person name="Jeffery W."/>
            <person name="Warren W."/>
            <person name="Wilson R.K."/>
        </authorList>
    </citation>
    <scope>NUCLEOTIDE SEQUENCE</scope>
    <source>
        <strain evidence="4">female</strain>
    </source>
</reference>
<dbReference type="PANTHER" id="PTHR16477:SF5">
    <property type="entry name" value="COILED-COIL DOMAIN-CONTAINING PROTEIN 106-RELATED"/>
    <property type="match status" value="1"/>
</dbReference>
<feature type="region of interest" description="Disordered" evidence="2">
    <location>
        <begin position="127"/>
        <end position="207"/>
    </location>
</feature>
<evidence type="ECO:0000256" key="1">
    <source>
        <dbReference type="SAM" id="Coils"/>
    </source>
</evidence>
<evidence type="ECO:0000313" key="3">
    <source>
        <dbReference type="Ensembl" id="ENSAMXP00000039315.1"/>
    </source>
</evidence>
<dbReference type="Bgee" id="ENSAMXG00000036031">
    <property type="expression patterns" value="Expressed in testis"/>
</dbReference>
<dbReference type="GO" id="GO:0005654">
    <property type="term" value="C:nucleoplasm"/>
    <property type="evidence" value="ECO:0007669"/>
    <property type="project" value="TreeGrafter"/>
</dbReference>
<keyword evidence="1" id="KW-0175">Coiled coil</keyword>
<feature type="coiled-coil region" evidence="1">
    <location>
        <begin position="92"/>
        <end position="126"/>
    </location>
</feature>
<dbReference type="Proteomes" id="UP000018467">
    <property type="component" value="Unassembled WGS sequence"/>
</dbReference>
<dbReference type="Ensembl" id="ENSAMXT00000038389.1">
    <property type="protein sequence ID" value="ENSAMXP00000039315.1"/>
    <property type="gene ID" value="ENSAMXG00000036031.1"/>
</dbReference>
<reference evidence="4" key="2">
    <citation type="journal article" date="2014" name="Nat. Commun.">
        <title>The cavefish genome reveals candidate genes for eye loss.</title>
        <authorList>
            <person name="McGaugh S.E."/>
            <person name="Gross J.B."/>
            <person name="Aken B."/>
            <person name="Blin M."/>
            <person name="Borowsky R."/>
            <person name="Chalopin D."/>
            <person name="Hinaux H."/>
            <person name="Jeffery W.R."/>
            <person name="Keene A."/>
            <person name="Ma L."/>
            <person name="Minx P."/>
            <person name="Murphy D."/>
            <person name="O'Quin K.E."/>
            <person name="Retaux S."/>
            <person name="Rohner N."/>
            <person name="Searle S.M."/>
            <person name="Stahl B.A."/>
            <person name="Tabin C."/>
            <person name="Volff J.N."/>
            <person name="Yoshizawa M."/>
            <person name="Warren W.C."/>
        </authorList>
    </citation>
    <scope>NUCLEOTIDE SEQUENCE [LARGE SCALE GENOMIC DNA]</scope>
    <source>
        <strain evidence="4">female</strain>
    </source>
</reference>
<reference evidence="3" key="4">
    <citation type="submission" date="2025-09" db="UniProtKB">
        <authorList>
            <consortium name="Ensembl"/>
        </authorList>
    </citation>
    <scope>IDENTIFICATION</scope>
</reference>
<evidence type="ECO:0000313" key="4">
    <source>
        <dbReference type="Proteomes" id="UP000018467"/>
    </source>
</evidence>
<dbReference type="PANTHER" id="PTHR16477">
    <property type="entry name" value="COILED-COIL DOMAIN-CONTAINING PROTEIN 106"/>
    <property type="match status" value="1"/>
</dbReference>
<evidence type="ECO:0000256" key="2">
    <source>
        <dbReference type="SAM" id="MobiDB-lite"/>
    </source>
</evidence>
<evidence type="ECO:0008006" key="5">
    <source>
        <dbReference type="Google" id="ProtNLM"/>
    </source>
</evidence>
<reference evidence="3" key="3">
    <citation type="submission" date="2025-08" db="UniProtKB">
        <authorList>
            <consortium name="Ensembl"/>
        </authorList>
    </citation>
    <scope>IDENTIFICATION</scope>
</reference>
<accession>A0A3B1JBT9</accession>
<feature type="region of interest" description="Disordered" evidence="2">
    <location>
        <begin position="48"/>
        <end position="78"/>
    </location>
</feature>
<proteinExistence type="predicted"/>